<dbReference type="GO" id="GO:0016887">
    <property type="term" value="F:ATP hydrolysis activity"/>
    <property type="evidence" value="ECO:0007669"/>
    <property type="project" value="InterPro"/>
</dbReference>
<sequence length="431" mass="45237">MTAAIRITDQIHAVPDDAEIVWPPRMQGTLTMATPPTATPEATSTPGTGTATGGRLRSGELRRQVAQRLADQPGREITPREIAGELGRSSGAVGNALAVLAGRGEAEQTSTAPIRYRASTTTTTAATAPAATASPARTSGRSRKTTPPTTAPSSPERTVPVSEKEPVSGPVTRPNGQTYHPRLLSGLPDVTALRKLRTAGISSLLYGPPGTGKTSVVEAAFPDLITVQGDGDTTVADFVGEYTQTPDGRYVFVHGPLVTAMREGRCLFIDDATLIPPTVLAVVYPAMDGRRQIVVKANGGEIVTAEPGFYVVAGHNPGVHGAVLTDALSSRFAAQIQVSTNFDLAKQLKIDRRAVRVARNLATRQRKGEIGWAPQLRELIAFERISAVLGPDAAAGNLVGIAPEEDRDTVATVVRDAFGTTVQPLALGSRI</sequence>
<dbReference type="SUPFAM" id="SSF52540">
    <property type="entry name" value="P-loop containing nucleoside triphosphate hydrolases"/>
    <property type="match status" value="1"/>
</dbReference>
<comment type="caution">
    <text evidence="3">The sequence shown here is derived from an EMBL/GenBank/DDBJ whole genome shotgun (WGS) entry which is preliminary data.</text>
</comment>
<dbReference type="EMBL" id="JACHIW010000001">
    <property type="protein sequence ID" value="MBB5157447.1"/>
    <property type="molecule type" value="Genomic_DNA"/>
</dbReference>
<feature type="compositionally biased region" description="Low complexity" evidence="1">
    <location>
        <begin position="117"/>
        <end position="158"/>
    </location>
</feature>
<accession>A0A840QBW8</accession>
<feature type="compositionally biased region" description="Low complexity" evidence="1">
    <location>
        <begin position="35"/>
        <end position="49"/>
    </location>
</feature>
<reference evidence="3 4" key="1">
    <citation type="submission" date="2020-08" db="EMBL/GenBank/DDBJ databases">
        <title>Sequencing the genomes of 1000 actinobacteria strains.</title>
        <authorList>
            <person name="Klenk H.-P."/>
        </authorList>
    </citation>
    <scope>NUCLEOTIDE SEQUENCE [LARGE SCALE GENOMIC DNA]</scope>
    <source>
        <strain evidence="3 4">DSM 45584</strain>
    </source>
</reference>
<dbReference type="AlphaFoldDB" id="A0A840QBW8"/>
<organism evidence="3 4">
    <name type="scientific">Saccharopolyspora phatthalungensis</name>
    <dbReference type="NCBI Taxonomy" id="664693"/>
    <lineage>
        <taxon>Bacteria</taxon>
        <taxon>Bacillati</taxon>
        <taxon>Actinomycetota</taxon>
        <taxon>Actinomycetes</taxon>
        <taxon>Pseudonocardiales</taxon>
        <taxon>Pseudonocardiaceae</taxon>
        <taxon>Saccharopolyspora</taxon>
    </lineage>
</organism>
<protein>
    <recommendedName>
        <fullName evidence="2">ATPase dynein-related AAA domain-containing protein</fullName>
    </recommendedName>
</protein>
<dbReference type="InterPro" id="IPR011704">
    <property type="entry name" value="ATPase_dyneun-rel_AAA"/>
</dbReference>
<evidence type="ECO:0000259" key="2">
    <source>
        <dbReference type="Pfam" id="PF07728"/>
    </source>
</evidence>
<dbReference type="PANTHER" id="PTHR42759:SF1">
    <property type="entry name" value="MAGNESIUM-CHELATASE SUBUNIT CHLD"/>
    <property type="match status" value="1"/>
</dbReference>
<dbReference type="GO" id="GO:0005524">
    <property type="term" value="F:ATP binding"/>
    <property type="evidence" value="ECO:0007669"/>
    <property type="project" value="InterPro"/>
</dbReference>
<dbReference type="InterPro" id="IPR050764">
    <property type="entry name" value="CbbQ/NirQ/NorQ/GpvN"/>
</dbReference>
<keyword evidence="4" id="KW-1185">Reference proteome</keyword>
<dbReference type="Gene3D" id="3.40.50.300">
    <property type="entry name" value="P-loop containing nucleotide triphosphate hydrolases"/>
    <property type="match status" value="1"/>
</dbReference>
<dbReference type="Pfam" id="PF07728">
    <property type="entry name" value="AAA_5"/>
    <property type="match status" value="1"/>
</dbReference>
<dbReference type="PANTHER" id="PTHR42759">
    <property type="entry name" value="MOXR FAMILY PROTEIN"/>
    <property type="match status" value="1"/>
</dbReference>
<proteinExistence type="predicted"/>
<feature type="region of interest" description="Disordered" evidence="1">
    <location>
        <begin position="35"/>
        <end position="59"/>
    </location>
</feature>
<dbReference type="InterPro" id="IPR027417">
    <property type="entry name" value="P-loop_NTPase"/>
</dbReference>
<feature type="domain" description="ATPase dynein-related AAA" evidence="2">
    <location>
        <begin position="203"/>
        <end position="332"/>
    </location>
</feature>
<evidence type="ECO:0000313" key="4">
    <source>
        <dbReference type="Proteomes" id="UP000584374"/>
    </source>
</evidence>
<gene>
    <name evidence="3" type="ORF">BJ970_004981</name>
</gene>
<evidence type="ECO:0000313" key="3">
    <source>
        <dbReference type="EMBL" id="MBB5157447.1"/>
    </source>
</evidence>
<feature type="region of interest" description="Disordered" evidence="1">
    <location>
        <begin position="103"/>
        <end position="183"/>
    </location>
</feature>
<evidence type="ECO:0000256" key="1">
    <source>
        <dbReference type="SAM" id="MobiDB-lite"/>
    </source>
</evidence>
<dbReference type="Proteomes" id="UP000584374">
    <property type="component" value="Unassembled WGS sequence"/>
</dbReference>
<name>A0A840QBW8_9PSEU</name>